<gene>
    <name evidence="2" type="ORF">SAMN04487948_103542</name>
</gene>
<reference evidence="3" key="1">
    <citation type="submission" date="2016-10" db="EMBL/GenBank/DDBJ databases">
        <authorList>
            <person name="Varghese N."/>
            <person name="Submissions S."/>
        </authorList>
    </citation>
    <scope>NUCLEOTIDE SEQUENCE [LARGE SCALE GENOMIC DNA]</scope>
    <source>
        <strain evidence="3">CGMCC 1.10121</strain>
    </source>
</reference>
<sequence>MSYQFIPMSRADADRIVEWSYSGPYSFYDMANDPEDLELFLDESRWEDRSFAVHDDDGLVGFFTFDVTDSTTVEVGLGMEPSRTGEGRGTVPPGDEQ</sequence>
<dbReference type="Proteomes" id="UP000199126">
    <property type="component" value="Unassembled WGS sequence"/>
</dbReference>
<protein>
    <submittedName>
        <fullName evidence="2">Ribosomal-protein-alanine N-acetyltransferase</fullName>
    </submittedName>
</protein>
<evidence type="ECO:0000256" key="1">
    <source>
        <dbReference type="SAM" id="MobiDB-lite"/>
    </source>
</evidence>
<dbReference type="AlphaFoldDB" id="A0A1H8R8B8"/>
<dbReference type="Gene3D" id="3.40.630.30">
    <property type="match status" value="1"/>
</dbReference>
<dbReference type="SUPFAM" id="SSF55729">
    <property type="entry name" value="Acyl-CoA N-acyltransferases (Nat)"/>
    <property type="match status" value="1"/>
</dbReference>
<dbReference type="OrthoDB" id="248476at2157"/>
<proteinExistence type="predicted"/>
<organism evidence="2 3">
    <name type="scientific">Halogranum amylolyticum</name>
    <dbReference type="NCBI Taxonomy" id="660520"/>
    <lineage>
        <taxon>Archaea</taxon>
        <taxon>Methanobacteriati</taxon>
        <taxon>Methanobacteriota</taxon>
        <taxon>Stenosarchaea group</taxon>
        <taxon>Halobacteria</taxon>
        <taxon>Halobacteriales</taxon>
        <taxon>Haloferacaceae</taxon>
    </lineage>
</organism>
<dbReference type="EMBL" id="FODV01000003">
    <property type="protein sequence ID" value="SEO62394.1"/>
    <property type="molecule type" value="Genomic_DNA"/>
</dbReference>
<evidence type="ECO:0000313" key="2">
    <source>
        <dbReference type="EMBL" id="SEO62394.1"/>
    </source>
</evidence>
<dbReference type="RefSeq" id="WP_089822999.1">
    <property type="nucleotide sequence ID" value="NZ_FODV01000003.1"/>
</dbReference>
<dbReference type="GO" id="GO:0016740">
    <property type="term" value="F:transferase activity"/>
    <property type="evidence" value="ECO:0007669"/>
    <property type="project" value="UniProtKB-KW"/>
</dbReference>
<name>A0A1H8R8B8_9EURY</name>
<evidence type="ECO:0000313" key="3">
    <source>
        <dbReference type="Proteomes" id="UP000199126"/>
    </source>
</evidence>
<keyword evidence="3" id="KW-1185">Reference proteome</keyword>
<accession>A0A1H8R8B8</accession>
<keyword evidence="2" id="KW-0808">Transferase</keyword>
<dbReference type="InterPro" id="IPR016181">
    <property type="entry name" value="Acyl_CoA_acyltransferase"/>
</dbReference>
<feature type="region of interest" description="Disordered" evidence="1">
    <location>
        <begin position="77"/>
        <end position="97"/>
    </location>
</feature>